<dbReference type="Gene3D" id="3.30.920.30">
    <property type="entry name" value="Hypothetical protein"/>
    <property type="match status" value="1"/>
</dbReference>
<sequence>MPRKNKAIVRRLMKKGFDARMSKHIKLVFSYNGCDTGIRTWVSHGTKEISDQLLSRMAEQLNLSRQQFLDLIDCRLDEAGLIAVYKEMHFL</sequence>
<organism evidence="1 2">
    <name type="scientific">Methanoculleus nereidis</name>
    <dbReference type="NCBI Taxonomy" id="2735141"/>
    <lineage>
        <taxon>Archaea</taxon>
        <taxon>Methanobacteriati</taxon>
        <taxon>Methanobacteriota</taxon>
        <taxon>Stenosarchaea group</taxon>
        <taxon>Methanomicrobia</taxon>
        <taxon>Methanomicrobiales</taxon>
        <taxon>Methanomicrobiaceae</taxon>
        <taxon>Methanoculleus</taxon>
    </lineage>
</organism>
<keyword evidence="2" id="KW-1185">Reference proteome</keyword>
<comment type="caution">
    <text evidence="1">The sequence shown here is derived from an EMBL/GenBank/DDBJ whole genome shotgun (WGS) entry which is preliminary data.</text>
</comment>
<accession>A0ABU3Z0G5</accession>
<protein>
    <recommendedName>
        <fullName evidence="3">XRE family transcriptional regulator</fullName>
    </recommendedName>
</protein>
<dbReference type="InterPro" id="IPR038570">
    <property type="entry name" value="HicA_sf"/>
</dbReference>
<evidence type="ECO:0000313" key="1">
    <source>
        <dbReference type="EMBL" id="MDV4342306.1"/>
    </source>
</evidence>
<reference evidence="1 2" key="1">
    <citation type="submission" date="2020-05" db="EMBL/GenBank/DDBJ databases">
        <title>Isolation and characterization of methanoarchaea from a cold seep at offshore SW Taiwan.</title>
        <authorList>
            <person name="Chen Y.-W."/>
            <person name="Chen S.-C."/>
            <person name="Lai M.-C."/>
        </authorList>
    </citation>
    <scope>NUCLEOTIDE SEQUENCE [LARGE SCALE GENOMIC DNA]</scope>
    <source>
        <strain evidence="1 2">YWC-01</strain>
    </source>
</reference>
<dbReference type="RefSeq" id="WP_317295483.1">
    <property type="nucleotide sequence ID" value="NZ_JABFFQ010000001.1"/>
</dbReference>
<proteinExistence type="predicted"/>
<dbReference type="EMBL" id="JABFFQ010000001">
    <property type="protein sequence ID" value="MDV4342306.1"/>
    <property type="molecule type" value="Genomic_DNA"/>
</dbReference>
<name>A0ABU3Z0G5_9EURY</name>
<evidence type="ECO:0008006" key="3">
    <source>
        <dbReference type="Google" id="ProtNLM"/>
    </source>
</evidence>
<evidence type="ECO:0000313" key="2">
    <source>
        <dbReference type="Proteomes" id="UP001273768"/>
    </source>
</evidence>
<dbReference type="Proteomes" id="UP001273768">
    <property type="component" value="Unassembled WGS sequence"/>
</dbReference>
<gene>
    <name evidence="1" type="ORF">HL657_03790</name>
</gene>